<dbReference type="InterPro" id="IPR032675">
    <property type="entry name" value="LRR_dom_sf"/>
</dbReference>
<comment type="catalytic activity">
    <reaction evidence="7">
        <text>NAD(+) + H2O = ADP-D-ribose + nicotinamide + H(+)</text>
        <dbReference type="Rhea" id="RHEA:16301"/>
        <dbReference type="ChEBI" id="CHEBI:15377"/>
        <dbReference type="ChEBI" id="CHEBI:15378"/>
        <dbReference type="ChEBI" id="CHEBI:17154"/>
        <dbReference type="ChEBI" id="CHEBI:57540"/>
        <dbReference type="ChEBI" id="CHEBI:57967"/>
        <dbReference type="EC" id="3.2.2.6"/>
    </reaction>
    <physiologicalReaction direction="left-to-right" evidence="7">
        <dbReference type="Rhea" id="RHEA:16302"/>
    </physiologicalReaction>
</comment>
<dbReference type="PROSITE" id="PS50104">
    <property type="entry name" value="TIR"/>
    <property type="match status" value="1"/>
</dbReference>
<dbReference type="PANTHER" id="PTHR11017">
    <property type="entry name" value="LEUCINE-RICH REPEAT-CONTAINING PROTEIN"/>
    <property type="match status" value="1"/>
</dbReference>
<dbReference type="AlphaFoldDB" id="A0A371IDR4"/>
<dbReference type="InterPro" id="IPR044974">
    <property type="entry name" value="Disease_R_plants"/>
</dbReference>
<dbReference type="InterPro" id="IPR011713">
    <property type="entry name" value="Leu-rich_rpt_3"/>
</dbReference>
<dbReference type="SUPFAM" id="SSF52540">
    <property type="entry name" value="P-loop containing nucleoside triphosphate hydrolases"/>
    <property type="match status" value="1"/>
</dbReference>
<evidence type="ECO:0000256" key="4">
    <source>
        <dbReference type="ARBA" id="ARBA00022801"/>
    </source>
</evidence>
<dbReference type="PRINTS" id="PR00364">
    <property type="entry name" value="DISEASERSIST"/>
</dbReference>
<dbReference type="GO" id="GO:0061809">
    <property type="term" value="F:NAD+ nucleosidase activity, cyclic ADP-ribose generating"/>
    <property type="evidence" value="ECO:0007669"/>
    <property type="project" value="UniProtKB-EC"/>
</dbReference>
<evidence type="ECO:0000256" key="3">
    <source>
        <dbReference type="ARBA" id="ARBA00022737"/>
    </source>
</evidence>
<evidence type="ECO:0000313" key="9">
    <source>
        <dbReference type="EMBL" id="RDY13182.1"/>
    </source>
</evidence>
<dbReference type="SUPFAM" id="SSF52200">
    <property type="entry name" value="Toll/Interleukin receptor TIR domain"/>
    <property type="match status" value="1"/>
</dbReference>
<keyword evidence="6" id="KW-0520">NAD</keyword>
<evidence type="ECO:0000256" key="1">
    <source>
        <dbReference type="ARBA" id="ARBA00011982"/>
    </source>
</evidence>
<dbReference type="InterPro" id="IPR002182">
    <property type="entry name" value="NB-ARC"/>
</dbReference>
<dbReference type="GO" id="GO:0043531">
    <property type="term" value="F:ADP binding"/>
    <property type="evidence" value="ECO:0007669"/>
    <property type="project" value="InterPro"/>
</dbReference>
<dbReference type="InterPro" id="IPR035897">
    <property type="entry name" value="Toll_tir_struct_dom_sf"/>
</dbReference>
<dbReference type="InterPro" id="IPR036390">
    <property type="entry name" value="WH_DNA-bd_sf"/>
</dbReference>
<feature type="non-terminal residue" evidence="9">
    <location>
        <position position="1"/>
    </location>
</feature>
<dbReference type="SUPFAM" id="SSF52058">
    <property type="entry name" value="L domain-like"/>
    <property type="match status" value="2"/>
</dbReference>
<organism evidence="9 10">
    <name type="scientific">Mucuna pruriens</name>
    <name type="common">Velvet bean</name>
    <name type="synonym">Dolichos pruriens</name>
    <dbReference type="NCBI Taxonomy" id="157652"/>
    <lineage>
        <taxon>Eukaryota</taxon>
        <taxon>Viridiplantae</taxon>
        <taxon>Streptophyta</taxon>
        <taxon>Embryophyta</taxon>
        <taxon>Tracheophyta</taxon>
        <taxon>Spermatophyta</taxon>
        <taxon>Magnoliopsida</taxon>
        <taxon>eudicotyledons</taxon>
        <taxon>Gunneridae</taxon>
        <taxon>Pentapetalae</taxon>
        <taxon>rosids</taxon>
        <taxon>fabids</taxon>
        <taxon>Fabales</taxon>
        <taxon>Fabaceae</taxon>
        <taxon>Papilionoideae</taxon>
        <taxon>50 kb inversion clade</taxon>
        <taxon>NPAAA clade</taxon>
        <taxon>indigoferoid/millettioid clade</taxon>
        <taxon>Phaseoleae</taxon>
        <taxon>Mucuna</taxon>
    </lineage>
</organism>
<dbReference type="EC" id="3.2.2.6" evidence="1"/>
<evidence type="ECO:0000256" key="2">
    <source>
        <dbReference type="ARBA" id="ARBA00022614"/>
    </source>
</evidence>
<dbReference type="Proteomes" id="UP000257109">
    <property type="component" value="Unassembled WGS sequence"/>
</dbReference>
<dbReference type="InterPro" id="IPR042197">
    <property type="entry name" value="Apaf_helical"/>
</dbReference>
<protein>
    <recommendedName>
        <fullName evidence="1">ADP-ribosyl cyclase/cyclic ADP-ribose hydrolase</fullName>
        <ecNumber evidence="1">3.2.2.6</ecNumber>
    </recommendedName>
</protein>
<dbReference type="Gene3D" id="1.10.8.430">
    <property type="entry name" value="Helical domain of apoptotic protease-activating factors"/>
    <property type="match status" value="1"/>
</dbReference>
<dbReference type="Gene3D" id="3.40.50.300">
    <property type="entry name" value="P-loop containing nucleotide triphosphate hydrolases"/>
    <property type="match status" value="1"/>
</dbReference>
<dbReference type="InterPro" id="IPR027417">
    <property type="entry name" value="P-loop_NTPase"/>
</dbReference>
<keyword evidence="4" id="KW-0378">Hydrolase</keyword>
<dbReference type="GO" id="GO:0007165">
    <property type="term" value="P:signal transduction"/>
    <property type="evidence" value="ECO:0007669"/>
    <property type="project" value="InterPro"/>
</dbReference>
<dbReference type="GO" id="GO:0006952">
    <property type="term" value="P:defense response"/>
    <property type="evidence" value="ECO:0007669"/>
    <property type="project" value="UniProtKB-KW"/>
</dbReference>
<evidence type="ECO:0000313" key="10">
    <source>
        <dbReference type="Proteomes" id="UP000257109"/>
    </source>
</evidence>
<dbReference type="SMART" id="SM00255">
    <property type="entry name" value="TIR"/>
    <property type="match status" value="1"/>
</dbReference>
<dbReference type="InterPro" id="IPR000157">
    <property type="entry name" value="TIR_dom"/>
</dbReference>
<evidence type="ECO:0000256" key="6">
    <source>
        <dbReference type="ARBA" id="ARBA00023027"/>
    </source>
</evidence>
<dbReference type="FunFam" id="1.10.8.430:FF:000002">
    <property type="entry name" value="Disease resistance protein (TIR-NBS-LRR class)"/>
    <property type="match status" value="1"/>
</dbReference>
<comment type="caution">
    <text evidence="9">The sequence shown here is derived from an EMBL/GenBank/DDBJ whole genome shotgun (WGS) entry which is preliminary data.</text>
</comment>
<evidence type="ECO:0000259" key="8">
    <source>
        <dbReference type="PROSITE" id="PS50104"/>
    </source>
</evidence>
<name>A0A371IDR4_MUCPR</name>
<keyword evidence="3" id="KW-0677">Repeat</keyword>
<dbReference type="InterPro" id="IPR058192">
    <property type="entry name" value="WHD_ROQ1-like"/>
</dbReference>
<keyword evidence="5" id="KW-0611">Plant defense</keyword>
<keyword evidence="2" id="KW-0433">Leucine-rich repeat</keyword>
<dbReference type="PANTHER" id="PTHR11017:SF243">
    <property type="entry name" value="ADP-RIBOSYL CYCLASE_CYCLIC ADP-RIBOSE HYDROLASE"/>
    <property type="match status" value="1"/>
</dbReference>
<feature type="domain" description="TIR" evidence="8">
    <location>
        <begin position="10"/>
        <end position="170"/>
    </location>
</feature>
<sequence length="939" mass="108058">MDEQQRIRTNKYDVFLSFRGEDTRLNIVSHLYKALNEEKVKTFMDDQLEKGDEISPALIKAIEDSHVSIVVFSKDYASSKWCLDELSKILECKKSQKQIVIPVFYNIDPSHVRNQTGSYEQAFAKHEGDLRCNKWRNDLNQAANLAGWDSRGRSEVEFLKDIIEDVLKKLPSRYPSHPIHKGLVGIEENYDQILSLLKIGTSEVKIVGIWGMGGIGKTTLARVLYDNLSYEFEGCCFLEKVWEKSDKLKDLCDDLFSTLLKKKKDSLNDFDMERLRQRAFLGPQTGSRVVVTTRDKQILSPFDEIYEVKGLSSHNSLQLFCLAAFREKQPKDEYEVLSKQVVSYCKNNPLALKVLGSRLRTRKIEVWKSELKKLEEIPNMEIQKVLKLSYDDLEPHEKDIFLDIACFFRGEERDWVTGLLEEAFGFFPELGIEVLLDKALITISYGKWIEMHDLLQEMGRGIVHRKSDDNRRRSRLWKFEQVHDALKHNKGTDVEGIVLDLDELTADLSWSSDSFAKMTNLRFLRISLGWRFNSSNVCFPNGLETLPGELKFLYWDRCCLESFSLPTQLVELHMRHSKLKKLWDGDQNLVNLEKVDLSYSEDLIEMLDLSKSEKLKSVNLSDCKSLHQLRVHSKSLCVLILKGCSSLDEISVTSEGITSLNFSSTTISKLSSSIGLLMSLQELDLSGTNIVSLPTNVKNLSMLRKLTLIDCRELESLSQLPPSLEGLNLYNCWKLKHLPMLPASLCNISLNNCREFESLPELPPSWEELNLNDWWKLKHLPMLPPSLKSLRLNNCRELKSLPELPPSLEELDLIDCWKLNHLHMLPPSLGKLRSKNCRELESLPKLPPSLEQLDLNDCWKLKHRPMLPPSLRSLHLNNCKELESLPQLPPSLKQLDLNDCWKLKHLPMLPPSLRTLHLESLMTIEEEVDCGNLSKCVMH</sequence>
<dbReference type="EMBL" id="QJKJ01000326">
    <property type="protein sequence ID" value="RDY13182.1"/>
    <property type="molecule type" value="Genomic_DNA"/>
</dbReference>
<dbReference type="Pfam" id="PF07725">
    <property type="entry name" value="LRR_3"/>
    <property type="match status" value="1"/>
</dbReference>
<dbReference type="FunFam" id="3.40.50.10140:FF:000007">
    <property type="entry name" value="Disease resistance protein (TIR-NBS-LRR class)"/>
    <property type="match status" value="1"/>
</dbReference>
<proteinExistence type="predicted"/>
<dbReference type="Gene3D" id="3.40.50.10140">
    <property type="entry name" value="Toll/interleukin-1 receptor homology (TIR) domain"/>
    <property type="match status" value="1"/>
</dbReference>
<evidence type="ECO:0000256" key="5">
    <source>
        <dbReference type="ARBA" id="ARBA00022821"/>
    </source>
</evidence>
<gene>
    <name evidence="9" type="primary">N</name>
    <name evidence="9" type="ORF">CR513_01925</name>
</gene>
<evidence type="ECO:0000256" key="7">
    <source>
        <dbReference type="ARBA" id="ARBA00047304"/>
    </source>
</evidence>
<dbReference type="SMART" id="SM00364">
    <property type="entry name" value="LRR_BAC"/>
    <property type="match status" value="6"/>
</dbReference>
<reference evidence="9" key="1">
    <citation type="submission" date="2018-05" db="EMBL/GenBank/DDBJ databases">
        <title>Draft genome of Mucuna pruriens seed.</title>
        <authorList>
            <person name="Nnadi N.E."/>
            <person name="Vos R."/>
            <person name="Hasami M.H."/>
            <person name="Devisetty U.K."/>
            <person name="Aguiy J.C."/>
        </authorList>
    </citation>
    <scope>NUCLEOTIDE SEQUENCE [LARGE SCALE GENOMIC DNA]</scope>
    <source>
        <strain evidence="9">JCA_2017</strain>
    </source>
</reference>
<dbReference type="Gene3D" id="3.80.10.10">
    <property type="entry name" value="Ribonuclease Inhibitor"/>
    <property type="match status" value="3"/>
</dbReference>
<dbReference type="OrthoDB" id="1435893at2759"/>
<accession>A0A371IDR4</accession>
<keyword evidence="10" id="KW-1185">Reference proteome</keyword>
<dbReference type="SUPFAM" id="SSF46785">
    <property type="entry name" value="Winged helix' DNA-binding domain"/>
    <property type="match status" value="1"/>
</dbReference>
<dbReference type="Pfam" id="PF00931">
    <property type="entry name" value="NB-ARC"/>
    <property type="match status" value="1"/>
</dbReference>
<dbReference type="Pfam" id="PF01582">
    <property type="entry name" value="TIR"/>
    <property type="match status" value="1"/>
</dbReference>
<dbReference type="Pfam" id="PF23282">
    <property type="entry name" value="WHD_ROQ1"/>
    <property type="match status" value="1"/>
</dbReference>